<comment type="similarity">
    <text evidence="1 10">Belongs to the class-II aminoacyl-tRNA synthetase family.</text>
</comment>
<proteinExistence type="inferred from homology"/>
<sequence>MDKIRSLTGMPDYSEKSEKDNVAAKLFHVENSLKEIFKTFNINEIRTPALERTSLFQRSVGDFSDIVNKELYSFNDKNDRSITLRPEGTAGVIRHIVENNLESYSNKFWYMGPMWRYERPQKGRYRQFNQAGIEYLGYEEGLAELELISIVCLIIEKLNIKNSVIKINHLGNESTKAEFAEAIKNYFEPYKSSLDEIDIDRLESNPLRLLDTKNKDLQKVLRNAPVLTDFLPKNSIDLLNHIKASFQSVEIEIDPTLVRGLDYYNGFVFEAISNDLGAQSSFLGGGRYDNLSSQLGGKIMNSIGMAIGLERISEISNIETDEKNRASFIILAGVDHTKAYKMAHELRSLNENVILETHLNCSSLKAELRRANKCKSQIAFIIGEEELKNNKILVKDLNNELNEQKNVSYDEVIKIYKNL</sequence>
<keyword evidence="4 10" id="KW-0436">Ligase</keyword>
<keyword evidence="5 10" id="KW-0547">Nucleotide-binding</keyword>
<keyword evidence="7 10" id="KW-0648">Protein biosynthesis</keyword>
<dbReference type="InterPro" id="IPR004516">
    <property type="entry name" value="HisRS/HisZ"/>
</dbReference>
<evidence type="ECO:0000256" key="3">
    <source>
        <dbReference type="ARBA" id="ARBA00022490"/>
    </source>
</evidence>
<dbReference type="GO" id="GO:0005524">
    <property type="term" value="F:ATP binding"/>
    <property type="evidence" value="ECO:0007669"/>
    <property type="project" value="UniProtKB-UniRule"/>
</dbReference>
<feature type="domain" description="Aminoacyl-transfer RNA synthetases class-II family profile" evidence="12">
    <location>
        <begin position="29"/>
        <end position="312"/>
    </location>
</feature>
<dbReference type="PANTHER" id="PTHR43707">
    <property type="entry name" value="HISTIDYL-TRNA SYNTHETASE"/>
    <property type="match status" value="1"/>
</dbReference>
<feature type="binding site" evidence="11">
    <location>
        <begin position="263"/>
        <end position="264"/>
    </location>
    <ligand>
        <name>L-histidine</name>
        <dbReference type="ChEBI" id="CHEBI:57595"/>
    </ligand>
</feature>
<dbReference type="InterPro" id="IPR036621">
    <property type="entry name" value="Anticodon-bd_dom_sf"/>
</dbReference>
<feature type="binding site" evidence="11">
    <location>
        <position position="134"/>
    </location>
    <ligand>
        <name>L-histidine</name>
        <dbReference type="ChEBI" id="CHEBI:57595"/>
    </ligand>
</feature>
<dbReference type="Proteomes" id="UP000010116">
    <property type="component" value="Unassembled WGS sequence"/>
</dbReference>
<dbReference type="PANTHER" id="PTHR43707:SF1">
    <property type="entry name" value="HISTIDINE--TRNA LIGASE, MITOCHONDRIAL-RELATED"/>
    <property type="match status" value="1"/>
</dbReference>
<feature type="binding site" evidence="11">
    <location>
        <begin position="87"/>
        <end position="89"/>
    </location>
    <ligand>
        <name>L-histidine</name>
        <dbReference type="ChEBI" id="CHEBI:57595"/>
    </ligand>
</feature>
<dbReference type="EMBL" id="JH611165">
    <property type="protein sequence ID" value="EJP73584.1"/>
    <property type="molecule type" value="Genomic_DNA"/>
</dbReference>
<dbReference type="GO" id="GO:0006427">
    <property type="term" value="P:histidyl-tRNA aminoacylation"/>
    <property type="evidence" value="ECO:0007669"/>
    <property type="project" value="UniProtKB-UniRule"/>
</dbReference>
<dbReference type="InterPro" id="IPR045864">
    <property type="entry name" value="aa-tRNA-synth_II/BPL/LPL"/>
</dbReference>
<evidence type="ECO:0000256" key="4">
    <source>
        <dbReference type="ARBA" id="ARBA00022598"/>
    </source>
</evidence>
<dbReference type="HAMAP" id="MF_00127">
    <property type="entry name" value="His_tRNA_synth"/>
    <property type="match status" value="1"/>
</dbReference>
<dbReference type="Gene3D" id="3.30.930.10">
    <property type="entry name" value="Bira Bifunctional Protein, Domain 2"/>
    <property type="match status" value="1"/>
</dbReference>
<dbReference type="GO" id="GO:0005737">
    <property type="term" value="C:cytoplasm"/>
    <property type="evidence" value="ECO:0007669"/>
    <property type="project" value="UniProtKB-SubCell"/>
</dbReference>
<dbReference type="Pfam" id="PF13393">
    <property type="entry name" value="tRNA-synt_His"/>
    <property type="match status" value="1"/>
</dbReference>
<organism evidence="13 14">
    <name type="scientific">SAR86 cluster bacterium SAR86B</name>
    <dbReference type="NCBI Taxonomy" id="1123867"/>
    <lineage>
        <taxon>Bacteria</taxon>
        <taxon>Pseudomonadati</taxon>
        <taxon>Pseudomonadota</taxon>
        <taxon>Gammaproteobacteria</taxon>
        <taxon>SAR86 cluster</taxon>
    </lineage>
</organism>
<gene>
    <name evidence="10 13" type="primary">hisS</name>
    <name evidence="13" type="ORF">NT02SARS_0379</name>
</gene>
<evidence type="ECO:0000256" key="9">
    <source>
        <dbReference type="ARBA" id="ARBA00047639"/>
    </source>
</evidence>
<feature type="binding site" evidence="11">
    <location>
        <position position="116"/>
    </location>
    <ligand>
        <name>L-histidine</name>
        <dbReference type="ChEBI" id="CHEBI:57595"/>
    </ligand>
</feature>
<dbReference type="NCBIfam" id="TIGR00442">
    <property type="entry name" value="hisS"/>
    <property type="match status" value="1"/>
</dbReference>
<dbReference type="PROSITE" id="PS50862">
    <property type="entry name" value="AA_TRNA_LIGASE_II"/>
    <property type="match status" value="1"/>
</dbReference>
<name>J4KSZ9_9GAMM</name>
<dbReference type="SUPFAM" id="SSF52954">
    <property type="entry name" value="Class II aaRS ABD-related"/>
    <property type="match status" value="1"/>
</dbReference>
<evidence type="ECO:0000256" key="6">
    <source>
        <dbReference type="ARBA" id="ARBA00022840"/>
    </source>
</evidence>
<protein>
    <recommendedName>
        <fullName evidence="10">Histidine--tRNA ligase</fullName>
        <ecNumber evidence="10">6.1.1.21</ecNumber>
    </recommendedName>
    <alternativeName>
        <fullName evidence="10">Histidyl-tRNA synthetase</fullName>
        <shortName evidence="10">HisRS</shortName>
    </alternativeName>
</protein>
<dbReference type="GO" id="GO:0004821">
    <property type="term" value="F:histidine-tRNA ligase activity"/>
    <property type="evidence" value="ECO:0007669"/>
    <property type="project" value="UniProtKB-UniRule"/>
</dbReference>
<evidence type="ECO:0000256" key="2">
    <source>
        <dbReference type="ARBA" id="ARBA00011738"/>
    </source>
</evidence>
<dbReference type="PIRSF" id="PIRSF001549">
    <property type="entry name" value="His-tRNA_synth"/>
    <property type="match status" value="1"/>
</dbReference>
<comment type="catalytic activity">
    <reaction evidence="9 10">
        <text>tRNA(His) + L-histidine + ATP = L-histidyl-tRNA(His) + AMP + diphosphate + H(+)</text>
        <dbReference type="Rhea" id="RHEA:17313"/>
        <dbReference type="Rhea" id="RHEA-COMP:9665"/>
        <dbReference type="Rhea" id="RHEA-COMP:9689"/>
        <dbReference type="ChEBI" id="CHEBI:15378"/>
        <dbReference type="ChEBI" id="CHEBI:30616"/>
        <dbReference type="ChEBI" id="CHEBI:33019"/>
        <dbReference type="ChEBI" id="CHEBI:57595"/>
        <dbReference type="ChEBI" id="CHEBI:78442"/>
        <dbReference type="ChEBI" id="CHEBI:78527"/>
        <dbReference type="ChEBI" id="CHEBI:456215"/>
        <dbReference type="EC" id="6.1.1.21"/>
    </reaction>
</comment>
<feature type="binding site" evidence="11">
    <location>
        <position position="259"/>
    </location>
    <ligand>
        <name>L-histidine</name>
        <dbReference type="ChEBI" id="CHEBI:57595"/>
    </ligand>
</feature>
<dbReference type="EC" id="6.1.1.21" evidence="10"/>
<dbReference type="InterPro" id="IPR041715">
    <property type="entry name" value="HisRS-like_core"/>
</dbReference>
<evidence type="ECO:0000313" key="13">
    <source>
        <dbReference type="EMBL" id="EJP73584.1"/>
    </source>
</evidence>
<evidence type="ECO:0000259" key="12">
    <source>
        <dbReference type="PROSITE" id="PS50862"/>
    </source>
</evidence>
<accession>J4KSZ9</accession>
<dbReference type="Gene3D" id="3.40.50.800">
    <property type="entry name" value="Anticodon-binding domain"/>
    <property type="match status" value="1"/>
</dbReference>
<dbReference type="AlphaFoldDB" id="J4KSZ9"/>
<dbReference type="CDD" id="cd00773">
    <property type="entry name" value="HisRS-like_core"/>
    <property type="match status" value="1"/>
</dbReference>
<keyword evidence="6 10" id="KW-0067">ATP-binding</keyword>
<comment type="subunit">
    <text evidence="2 10">Homodimer.</text>
</comment>
<evidence type="ECO:0000256" key="1">
    <source>
        <dbReference type="ARBA" id="ARBA00008226"/>
    </source>
</evidence>
<evidence type="ECO:0000256" key="5">
    <source>
        <dbReference type="ARBA" id="ARBA00022741"/>
    </source>
</evidence>
<dbReference type="Pfam" id="PF03129">
    <property type="entry name" value="HGTP_anticodon"/>
    <property type="match status" value="1"/>
</dbReference>
<evidence type="ECO:0000256" key="8">
    <source>
        <dbReference type="ARBA" id="ARBA00023146"/>
    </source>
</evidence>
<dbReference type="HOGENOM" id="CLU_025113_1_2_6"/>
<dbReference type="SUPFAM" id="SSF55681">
    <property type="entry name" value="Class II aaRS and biotin synthetases"/>
    <property type="match status" value="1"/>
</dbReference>
<dbReference type="InterPro" id="IPR006195">
    <property type="entry name" value="aa-tRNA-synth_II"/>
</dbReference>
<comment type="subcellular location">
    <subcellularLocation>
        <location evidence="10">Cytoplasm</location>
    </subcellularLocation>
</comment>
<evidence type="ECO:0000256" key="11">
    <source>
        <dbReference type="PIRSR" id="PIRSR001549-1"/>
    </source>
</evidence>
<keyword evidence="8 10" id="KW-0030">Aminoacyl-tRNA synthetase</keyword>
<dbReference type="InterPro" id="IPR015807">
    <property type="entry name" value="His-tRNA-ligase"/>
</dbReference>
<feature type="binding site" evidence="11">
    <location>
        <position position="130"/>
    </location>
    <ligand>
        <name>L-histidine</name>
        <dbReference type="ChEBI" id="CHEBI:57595"/>
    </ligand>
</feature>
<reference evidence="13 14" key="1">
    <citation type="journal article" date="2012" name="ISME J.">
        <title>Genomic insights to SAR86, an abundant and uncultivated marine bacterial lineage.</title>
        <authorList>
            <person name="Dupont C.L."/>
            <person name="Rusch D.B."/>
            <person name="Yooseph S."/>
            <person name="Lombardo M.J."/>
            <person name="Richter R.A."/>
            <person name="Valas R."/>
            <person name="Novotny M."/>
            <person name="Yee-Greenbaum J."/>
            <person name="Selengut J.D."/>
            <person name="Haft D.H."/>
            <person name="Halpern A.L."/>
            <person name="Lasken R.S."/>
            <person name="Nealson K."/>
            <person name="Friedman R."/>
            <person name="Venter J.C."/>
        </authorList>
    </citation>
    <scope>NUCLEOTIDE SEQUENCE [LARGE SCALE GENOMIC DNA]</scope>
</reference>
<evidence type="ECO:0000313" key="14">
    <source>
        <dbReference type="Proteomes" id="UP000010116"/>
    </source>
</evidence>
<keyword evidence="3 10" id="KW-0963">Cytoplasm</keyword>
<evidence type="ECO:0000256" key="7">
    <source>
        <dbReference type="ARBA" id="ARBA00022917"/>
    </source>
</evidence>
<evidence type="ECO:0000256" key="10">
    <source>
        <dbReference type="HAMAP-Rule" id="MF_00127"/>
    </source>
</evidence>
<dbReference type="InterPro" id="IPR004154">
    <property type="entry name" value="Anticodon-bd"/>
</dbReference>